<protein>
    <submittedName>
        <fullName evidence="2">U34-Sparatoxin-Hju1c_1</fullName>
    </submittedName>
</protein>
<accession>A0A4Q8K7X1</accession>
<keyword evidence="1" id="KW-0732">Signal</keyword>
<dbReference type="AlphaFoldDB" id="A0A4Q8K7X1"/>
<name>A0A4Q8K7X1_9ARAC</name>
<feature type="signal peptide" evidence="1">
    <location>
        <begin position="1"/>
        <end position="20"/>
    </location>
</feature>
<sequence>MKFALTVVFMAVTALVLVSAEAPEGRSLDFFSGAREDCAFQTCEVFLDCQERPGECYITGQICKCIKKPGESTSWSIVSD</sequence>
<reference evidence="2" key="2">
    <citation type="submission" date="2019-05" db="EMBL/GenBank/DDBJ databases">
        <title>Unravelling the molecular evolution of spider venoms.</title>
        <authorList>
            <person name="Pineda S."/>
        </authorList>
    </citation>
    <scope>NUCLEOTIDE SEQUENCE</scope>
</reference>
<evidence type="ECO:0000313" key="2">
    <source>
        <dbReference type="EMBL" id="SNX35628.1"/>
    </source>
</evidence>
<feature type="chain" id="PRO_5020816204" evidence="1">
    <location>
        <begin position="21"/>
        <end position="80"/>
    </location>
</feature>
<dbReference type="EMBL" id="HAHI01000310">
    <property type="protein sequence ID" value="SNX35628.1"/>
    <property type="molecule type" value="Transcribed_RNA"/>
</dbReference>
<reference evidence="2" key="1">
    <citation type="submission" date="2017-05" db="EMBL/GenBank/DDBJ databases">
        <authorList>
            <person name="QRISCLOUD D."/>
        </authorList>
    </citation>
    <scope>NUCLEOTIDE SEQUENCE</scope>
</reference>
<organism evidence="2">
    <name type="scientific">Heteropoda jugulans</name>
    <dbReference type="NCBI Taxonomy" id="1358901"/>
    <lineage>
        <taxon>Eukaryota</taxon>
        <taxon>Metazoa</taxon>
        <taxon>Ecdysozoa</taxon>
        <taxon>Arthropoda</taxon>
        <taxon>Chelicerata</taxon>
        <taxon>Arachnida</taxon>
        <taxon>Araneae</taxon>
        <taxon>Araneomorphae</taxon>
        <taxon>Entelegynae</taxon>
        <taxon>Dionycha</taxon>
        <taxon>Sparassidae</taxon>
        <taxon>Heteropoda</taxon>
    </lineage>
</organism>
<proteinExistence type="predicted"/>
<evidence type="ECO:0000256" key="1">
    <source>
        <dbReference type="SAM" id="SignalP"/>
    </source>
</evidence>